<accession>A0ACB8D852</accession>
<evidence type="ECO:0000313" key="1">
    <source>
        <dbReference type="EMBL" id="KAH7960777.1"/>
    </source>
</evidence>
<dbReference type="EMBL" id="CM023472">
    <property type="protein sequence ID" value="KAH7960777.1"/>
    <property type="molecule type" value="Genomic_DNA"/>
</dbReference>
<sequence length="251" mass="25753">MAGAGTGIQLAAVGAQAGIRSSAQKAAAAKNKASTSPDEGSSPPSDGGDGGADGGDNDNTGGAEEEKGDNTGKDDTKAAGAKPEEKVPAEKKATGKSEGKKPDNKPATDKAYRGNQPSHLSTSRPLHPQHQKQATLVHTDKGEPFPLQNSISIQATTLKIPVCIGITQQIYQQQEAPATALGQVNRNRESSAVYGISDNPNEQDARPNPASDTLAAATGAPATYSARWTEPRGVGTYGTHNASDEIDVDST</sequence>
<evidence type="ECO:0000313" key="2">
    <source>
        <dbReference type="Proteomes" id="UP000821865"/>
    </source>
</evidence>
<name>A0ACB8D852_DERSI</name>
<keyword evidence="2" id="KW-1185">Reference proteome</keyword>
<organism evidence="1 2">
    <name type="scientific">Dermacentor silvarum</name>
    <name type="common">Tick</name>
    <dbReference type="NCBI Taxonomy" id="543639"/>
    <lineage>
        <taxon>Eukaryota</taxon>
        <taxon>Metazoa</taxon>
        <taxon>Ecdysozoa</taxon>
        <taxon>Arthropoda</taxon>
        <taxon>Chelicerata</taxon>
        <taxon>Arachnida</taxon>
        <taxon>Acari</taxon>
        <taxon>Parasitiformes</taxon>
        <taxon>Ixodida</taxon>
        <taxon>Ixodoidea</taxon>
        <taxon>Ixodidae</taxon>
        <taxon>Rhipicephalinae</taxon>
        <taxon>Dermacentor</taxon>
    </lineage>
</organism>
<reference evidence="1" key="1">
    <citation type="submission" date="2020-05" db="EMBL/GenBank/DDBJ databases">
        <title>Large-scale comparative analyses of tick genomes elucidate their genetic diversity and vector capacities.</title>
        <authorList>
            <person name="Jia N."/>
            <person name="Wang J."/>
            <person name="Shi W."/>
            <person name="Du L."/>
            <person name="Sun Y."/>
            <person name="Zhan W."/>
            <person name="Jiang J."/>
            <person name="Wang Q."/>
            <person name="Zhang B."/>
            <person name="Ji P."/>
            <person name="Sakyi L.B."/>
            <person name="Cui X."/>
            <person name="Yuan T."/>
            <person name="Jiang B."/>
            <person name="Yang W."/>
            <person name="Lam T.T.-Y."/>
            <person name="Chang Q."/>
            <person name="Ding S."/>
            <person name="Wang X."/>
            <person name="Zhu J."/>
            <person name="Ruan X."/>
            <person name="Zhao L."/>
            <person name="Wei J."/>
            <person name="Que T."/>
            <person name="Du C."/>
            <person name="Cheng J."/>
            <person name="Dai P."/>
            <person name="Han X."/>
            <person name="Huang E."/>
            <person name="Gao Y."/>
            <person name="Liu J."/>
            <person name="Shao H."/>
            <person name="Ye R."/>
            <person name="Li L."/>
            <person name="Wei W."/>
            <person name="Wang X."/>
            <person name="Wang C."/>
            <person name="Yang T."/>
            <person name="Huo Q."/>
            <person name="Li W."/>
            <person name="Guo W."/>
            <person name="Chen H."/>
            <person name="Zhou L."/>
            <person name="Ni X."/>
            <person name="Tian J."/>
            <person name="Zhou Y."/>
            <person name="Sheng Y."/>
            <person name="Liu T."/>
            <person name="Pan Y."/>
            <person name="Xia L."/>
            <person name="Li J."/>
            <person name="Zhao F."/>
            <person name="Cao W."/>
        </authorList>
    </citation>
    <scope>NUCLEOTIDE SEQUENCE</scope>
    <source>
        <strain evidence="1">Dsil-2018</strain>
    </source>
</reference>
<gene>
    <name evidence="1" type="ORF">HPB49_023332</name>
</gene>
<proteinExistence type="predicted"/>
<dbReference type="Proteomes" id="UP000821865">
    <property type="component" value="Chromosome 3"/>
</dbReference>
<comment type="caution">
    <text evidence="1">The sequence shown here is derived from an EMBL/GenBank/DDBJ whole genome shotgun (WGS) entry which is preliminary data.</text>
</comment>
<protein>
    <submittedName>
        <fullName evidence="1">Uncharacterized protein</fullName>
    </submittedName>
</protein>